<reference evidence="2" key="1">
    <citation type="submission" date="2019-08" db="EMBL/GenBank/DDBJ databases">
        <authorList>
            <person name="Kucharzyk K."/>
            <person name="Murdoch R.W."/>
            <person name="Higgins S."/>
            <person name="Loffler F."/>
        </authorList>
    </citation>
    <scope>NUCLEOTIDE SEQUENCE</scope>
</reference>
<protein>
    <recommendedName>
        <fullName evidence="1">SpoVT-AbrB domain-containing protein</fullName>
    </recommendedName>
</protein>
<dbReference type="InterPro" id="IPR037914">
    <property type="entry name" value="SpoVT-AbrB_sf"/>
</dbReference>
<feature type="domain" description="SpoVT-AbrB" evidence="1">
    <location>
        <begin position="9"/>
        <end position="54"/>
    </location>
</feature>
<dbReference type="InterPro" id="IPR007159">
    <property type="entry name" value="SpoVT-AbrB_dom"/>
</dbReference>
<dbReference type="EMBL" id="VSSQ01001492">
    <property type="protein sequence ID" value="MPM08804.1"/>
    <property type="molecule type" value="Genomic_DNA"/>
</dbReference>
<name>A0A644X3T7_9ZZZZ</name>
<evidence type="ECO:0000259" key="1">
    <source>
        <dbReference type="SMART" id="SM00966"/>
    </source>
</evidence>
<organism evidence="2">
    <name type="scientific">bioreactor metagenome</name>
    <dbReference type="NCBI Taxonomy" id="1076179"/>
    <lineage>
        <taxon>unclassified sequences</taxon>
        <taxon>metagenomes</taxon>
        <taxon>ecological metagenomes</taxon>
    </lineage>
</organism>
<dbReference type="SUPFAM" id="SSF89447">
    <property type="entry name" value="AbrB/MazE/MraZ-like"/>
    <property type="match status" value="1"/>
</dbReference>
<proteinExistence type="predicted"/>
<sequence length="83" mass="9462">METIKRSTRKSGHSIITTLPPDVLTKLNIQVGDKVEFILNNDRVEIRKAAEENRSQAVSTDFLAMVQESMAEYDEALRNLVER</sequence>
<accession>A0A644X3T7</accession>
<comment type="caution">
    <text evidence="2">The sequence shown here is derived from an EMBL/GenBank/DDBJ whole genome shotgun (WGS) entry which is preliminary data.</text>
</comment>
<dbReference type="GO" id="GO:0003677">
    <property type="term" value="F:DNA binding"/>
    <property type="evidence" value="ECO:0007669"/>
    <property type="project" value="InterPro"/>
</dbReference>
<evidence type="ECO:0000313" key="2">
    <source>
        <dbReference type="EMBL" id="MPM08804.1"/>
    </source>
</evidence>
<dbReference type="Pfam" id="PF04014">
    <property type="entry name" value="MazE_antitoxin"/>
    <property type="match status" value="1"/>
</dbReference>
<dbReference type="Gene3D" id="2.10.260.10">
    <property type="match status" value="1"/>
</dbReference>
<gene>
    <name evidence="2" type="ORF">SDC9_55120</name>
</gene>
<dbReference type="SMART" id="SM00966">
    <property type="entry name" value="SpoVT_AbrB"/>
    <property type="match status" value="1"/>
</dbReference>
<dbReference type="AlphaFoldDB" id="A0A644X3T7"/>